<name>A0A226EGQ3_FOLCA</name>
<dbReference type="GO" id="GO:0016020">
    <property type="term" value="C:membrane"/>
    <property type="evidence" value="ECO:0007669"/>
    <property type="project" value="TreeGrafter"/>
</dbReference>
<keyword evidence="2 4" id="KW-0378">Hydrolase</keyword>
<dbReference type="OMA" id="PAGTSYH"/>
<dbReference type="InterPro" id="IPR000073">
    <property type="entry name" value="AB_hydrolase_1"/>
</dbReference>
<reference evidence="4 5" key="1">
    <citation type="submission" date="2015-12" db="EMBL/GenBank/DDBJ databases">
        <title>The genome of Folsomia candida.</title>
        <authorList>
            <person name="Faddeeva A."/>
            <person name="Derks M.F."/>
            <person name="Anvar Y."/>
            <person name="Smit S."/>
            <person name="Van Straalen N."/>
            <person name="Roelofs D."/>
        </authorList>
    </citation>
    <scope>NUCLEOTIDE SEQUENCE [LARGE SCALE GENOMIC DNA]</scope>
    <source>
        <strain evidence="4 5">VU population</strain>
        <tissue evidence="4">Whole body</tissue>
    </source>
</reference>
<evidence type="ECO:0000259" key="3">
    <source>
        <dbReference type="Pfam" id="PF00561"/>
    </source>
</evidence>
<keyword evidence="5" id="KW-1185">Reference proteome</keyword>
<dbReference type="GO" id="GO:0016787">
    <property type="term" value="F:hydrolase activity"/>
    <property type="evidence" value="ECO:0007669"/>
    <property type="project" value="UniProtKB-KW"/>
</dbReference>
<dbReference type="PANTHER" id="PTHR43798:SF14">
    <property type="entry name" value="SERINE HYDROLASE-LIKE PROTEIN DDB_G0286239"/>
    <property type="match status" value="1"/>
</dbReference>
<protein>
    <submittedName>
        <fullName evidence="4">Serine hydrolase-like protein 2</fullName>
    </submittedName>
</protein>
<evidence type="ECO:0000256" key="1">
    <source>
        <dbReference type="ARBA" id="ARBA00008645"/>
    </source>
</evidence>
<evidence type="ECO:0000313" key="5">
    <source>
        <dbReference type="Proteomes" id="UP000198287"/>
    </source>
</evidence>
<evidence type="ECO:0000256" key="2">
    <source>
        <dbReference type="ARBA" id="ARBA00022801"/>
    </source>
</evidence>
<gene>
    <name evidence="4" type="ORF">Fcan01_09823</name>
</gene>
<dbReference type="InterPro" id="IPR050266">
    <property type="entry name" value="AB_hydrolase_sf"/>
</dbReference>
<evidence type="ECO:0000313" key="4">
    <source>
        <dbReference type="EMBL" id="OXA56408.1"/>
    </source>
</evidence>
<dbReference type="OrthoDB" id="190201at2759"/>
<dbReference type="InterPro" id="IPR029058">
    <property type="entry name" value="AB_hydrolase_fold"/>
</dbReference>
<sequence length="307" mass="34484">MAATLKFDEPSELRIPMPWGHISAKAWGNPSKNPVLGLHGWMDNAGTFDRLVPNLTNSMYFVAVDLPGHGLSSHIPAGMPYHFGDYLITIRRITKYLKWSRFSIVGHSMGGALGSFFASMYPKIIDKLVLLDIIKPISQDEGVTAENMASAIEQFLSIEDKLKPDFVPSYSYQDAMQRLISATDESLTEDAAKCLMTRGTIRVDEEKWSFRRDLRVRSPTIYRFSHELSMNFLTNIQCHLLIVKAKSAPTFGGPEPVIAKTLGIYKAKCASFEYVEVEGNHFVHLNEPKLASEHINNFFLNVPKSVL</sequence>
<proteinExistence type="inferred from homology"/>
<organism evidence="4 5">
    <name type="scientific">Folsomia candida</name>
    <name type="common">Springtail</name>
    <dbReference type="NCBI Taxonomy" id="158441"/>
    <lineage>
        <taxon>Eukaryota</taxon>
        <taxon>Metazoa</taxon>
        <taxon>Ecdysozoa</taxon>
        <taxon>Arthropoda</taxon>
        <taxon>Hexapoda</taxon>
        <taxon>Collembola</taxon>
        <taxon>Entomobryomorpha</taxon>
        <taxon>Isotomoidea</taxon>
        <taxon>Isotomidae</taxon>
        <taxon>Proisotominae</taxon>
        <taxon>Folsomia</taxon>
    </lineage>
</organism>
<dbReference type="SUPFAM" id="SSF53474">
    <property type="entry name" value="alpha/beta-Hydrolases"/>
    <property type="match status" value="1"/>
</dbReference>
<dbReference type="EMBL" id="LNIX01000004">
    <property type="protein sequence ID" value="OXA56408.1"/>
    <property type="molecule type" value="Genomic_DNA"/>
</dbReference>
<accession>A0A226EGQ3</accession>
<comment type="caution">
    <text evidence="4">The sequence shown here is derived from an EMBL/GenBank/DDBJ whole genome shotgun (WGS) entry which is preliminary data.</text>
</comment>
<dbReference type="Proteomes" id="UP000198287">
    <property type="component" value="Unassembled WGS sequence"/>
</dbReference>
<comment type="similarity">
    <text evidence="1">Belongs to the AB hydrolase superfamily.</text>
</comment>
<dbReference type="PRINTS" id="PR00111">
    <property type="entry name" value="ABHYDROLASE"/>
</dbReference>
<dbReference type="PANTHER" id="PTHR43798">
    <property type="entry name" value="MONOACYLGLYCEROL LIPASE"/>
    <property type="match status" value="1"/>
</dbReference>
<dbReference type="Pfam" id="PF00561">
    <property type="entry name" value="Abhydrolase_1"/>
    <property type="match status" value="1"/>
</dbReference>
<feature type="domain" description="AB hydrolase-1" evidence="3">
    <location>
        <begin position="33"/>
        <end position="287"/>
    </location>
</feature>
<dbReference type="ESTHER" id="folca-a0a226egq3">
    <property type="family name" value="SERHL"/>
</dbReference>
<dbReference type="AlphaFoldDB" id="A0A226EGQ3"/>
<dbReference type="Gene3D" id="3.40.50.1820">
    <property type="entry name" value="alpha/beta hydrolase"/>
    <property type="match status" value="1"/>
</dbReference>